<comment type="pathway">
    <text evidence="3 7">Carbohydrate degradation; pentose phosphate pathway; D-ribulose 5-phosphate from D-glucose 6-phosphate (oxidative stage): step 2/3.</text>
</comment>
<keyword evidence="10" id="KW-1185">Reference proteome</keyword>
<name>A0A6G4WIF5_9HYPH</name>
<dbReference type="Gene3D" id="3.40.50.1360">
    <property type="match status" value="1"/>
</dbReference>
<protein>
    <recommendedName>
        <fullName evidence="6 7">6-phosphogluconolactonase</fullName>
        <shortName evidence="7">6PGL</shortName>
        <ecNumber evidence="5 7">3.1.1.31</ecNumber>
    </recommendedName>
</protein>
<proteinExistence type="inferred from homology"/>
<sequence>MARERLSGMADDATWHEFASREELAEALASAAADVLQAAIERRGTALLAVSGGTTPGRFLAALSRQDIEWGRVTVTLVDERFVPEDSPRSNARLVRENLLQDKAAVARFAGLFSDANTVEDAADRAGERLSHLPLPLDAAILGMGTDGHTASFFPDAGNLKSLLDRFAETIVAPVHAASGGEPRLTLTLARIVEAGFVALHIEGAEKHRVLEAASGAEAHLPVRAVLDRARQPVQVFWAP</sequence>
<evidence type="ECO:0000259" key="8">
    <source>
        <dbReference type="Pfam" id="PF01182"/>
    </source>
</evidence>
<accession>A0A6G4WIF5</accession>
<dbReference type="Pfam" id="PF01182">
    <property type="entry name" value="Glucosamine_iso"/>
    <property type="match status" value="1"/>
</dbReference>
<dbReference type="EMBL" id="JAAKZF010000044">
    <property type="protein sequence ID" value="NGO54138.1"/>
    <property type="molecule type" value="Genomic_DNA"/>
</dbReference>
<dbReference type="PANTHER" id="PTHR11054">
    <property type="entry name" value="6-PHOSPHOGLUCONOLACTONASE"/>
    <property type="match status" value="1"/>
</dbReference>
<comment type="catalytic activity">
    <reaction evidence="1 7">
        <text>6-phospho-D-glucono-1,5-lactone + H2O = 6-phospho-D-gluconate + H(+)</text>
        <dbReference type="Rhea" id="RHEA:12556"/>
        <dbReference type="ChEBI" id="CHEBI:15377"/>
        <dbReference type="ChEBI" id="CHEBI:15378"/>
        <dbReference type="ChEBI" id="CHEBI:57955"/>
        <dbReference type="ChEBI" id="CHEBI:58759"/>
        <dbReference type="EC" id="3.1.1.31"/>
    </reaction>
</comment>
<dbReference type="GO" id="GO:0006098">
    <property type="term" value="P:pentose-phosphate shunt"/>
    <property type="evidence" value="ECO:0007669"/>
    <property type="project" value="UniProtKB-UniPathway"/>
</dbReference>
<keyword evidence="7 9" id="KW-0378">Hydrolase</keyword>
<evidence type="ECO:0000313" key="9">
    <source>
        <dbReference type="EMBL" id="NGO54138.1"/>
    </source>
</evidence>
<organism evidence="9 10">
    <name type="scientific">Allomesorhizobium camelthorni</name>
    <dbReference type="NCBI Taxonomy" id="475069"/>
    <lineage>
        <taxon>Bacteria</taxon>
        <taxon>Pseudomonadati</taxon>
        <taxon>Pseudomonadota</taxon>
        <taxon>Alphaproteobacteria</taxon>
        <taxon>Hyphomicrobiales</taxon>
        <taxon>Phyllobacteriaceae</taxon>
        <taxon>Allomesorhizobium</taxon>
    </lineage>
</organism>
<dbReference type="InterPro" id="IPR005900">
    <property type="entry name" value="6-phosphogluconolactonase_DevB"/>
</dbReference>
<comment type="function">
    <text evidence="2 7">Hydrolysis of 6-phosphogluconolactone to 6-phosphogluconate.</text>
</comment>
<dbReference type="CDD" id="cd01400">
    <property type="entry name" value="6PGL"/>
    <property type="match status" value="1"/>
</dbReference>
<evidence type="ECO:0000256" key="6">
    <source>
        <dbReference type="ARBA" id="ARBA00020337"/>
    </source>
</evidence>
<gene>
    <name evidence="7 9" type="primary">pgl</name>
    <name evidence="9" type="ORF">G6N73_23845</name>
</gene>
<dbReference type="SUPFAM" id="SSF100950">
    <property type="entry name" value="NagB/RpiA/CoA transferase-like"/>
    <property type="match status" value="1"/>
</dbReference>
<dbReference type="GO" id="GO:0005975">
    <property type="term" value="P:carbohydrate metabolic process"/>
    <property type="evidence" value="ECO:0007669"/>
    <property type="project" value="UniProtKB-UniRule"/>
</dbReference>
<dbReference type="Proteomes" id="UP001642900">
    <property type="component" value="Unassembled WGS sequence"/>
</dbReference>
<feature type="domain" description="Glucosamine/galactosamine-6-phosphate isomerase" evidence="8">
    <location>
        <begin position="20"/>
        <end position="230"/>
    </location>
</feature>
<evidence type="ECO:0000256" key="3">
    <source>
        <dbReference type="ARBA" id="ARBA00004961"/>
    </source>
</evidence>
<evidence type="ECO:0000256" key="2">
    <source>
        <dbReference type="ARBA" id="ARBA00002681"/>
    </source>
</evidence>
<dbReference type="UniPathway" id="UPA00115">
    <property type="reaction ID" value="UER00409"/>
</dbReference>
<dbReference type="InterPro" id="IPR006148">
    <property type="entry name" value="Glc/Gal-6P_isomerase"/>
</dbReference>
<evidence type="ECO:0000256" key="4">
    <source>
        <dbReference type="ARBA" id="ARBA00010662"/>
    </source>
</evidence>
<reference evidence="9 10" key="1">
    <citation type="submission" date="2020-02" db="EMBL/GenBank/DDBJ databases">
        <title>Genome sequence of strain CCNWXJ40-4.</title>
        <authorList>
            <person name="Gao J."/>
            <person name="Sun J."/>
        </authorList>
    </citation>
    <scope>NUCLEOTIDE SEQUENCE [LARGE SCALE GENOMIC DNA]</scope>
    <source>
        <strain evidence="9 10">CCNWXJ 40-4</strain>
    </source>
</reference>
<dbReference type="InterPro" id="IPR037171">
    <property type="entry name" value="NagB/RpiA_transferase-like"/>
</dbReference>
<comment type="caution">
    <text evidence="9">The sequence shown here is derived from an EMBL/GenBank/DDBJ whole genome shotgun (WGS) entry which is preliminary data.</text>
</comment>
<dbReference type="GO" id="GO:0017057">
    <property type="term" value="F:6-phosphogluconolactonase activity"/>
    <property type="evidence" value="ECO:0007669"/>
    <property type="project" value="UniProtKB-UniRule"/>
</dbReference>
<dbReference type="EC" id="3.1.1.31" evidence="5 7"/>
<evidence type="ECO:0000313" key="10">
    <source>
        <dbReference type="Proteomes" id="UP001642900"/>
    </source>
</evidence>
<dbReference type="AlphaFoldDB" id="A0A6G4WIF5"/>
<dbReference type="InterPro" id="IPR039104">
    <property type="entry name" value="6PGL"/>
</dbReference>
<evidence type="ECO:0000256" key="5">
    <source>
        <dbReference type="ARBA" id="ARBA00013198"/>
    </source>
</evidence>
<evidence type="ECO:0000256" key="1">
    <source>
        <dbReference type="ARBA" id="ARBA00000832"/>
    </source>
</evidence>
<evidence type="ECO:0000256" key="7">
    <source>
        <dbReference type="RuleBase" id="RU365095"/>
    </source>
</evidence>
<comment type="similarity">
    <text evidence="4 7">Belongs to the glucosamine/galactosamine-6-phosphate isomerase family. 6-phosphogluconolactonase subfamily.</text>
</comment>
<dbReference type="NCBIfam" id="TIGR01198">
    <property type="entry name" value="pgl"/>
    <property type="match status" value="1"/>
</dbReference>
<dbReference type="PANTHER" id="PTHR11054:SF0">
    <property type="entry name" value="6-PHOSPHOGLUCONOLACTONASE"/>
    <property type="match status" value="1"/>
</dbReference>